<keyword evidence="3" id="KW-0808">Transferase</keyword>
<proteinExistence type="inferred from homology"/>
<name>A0A7W8E8Q5_9BACT</name>
<feature type="transmembrane region" description="Helical" evidence="8">
    <location>
        <begin position="106"/>
        <end position="123"/>
    </location>
</feature>
<protein>
    <recommendedName>
        <fullName evidence="11">WD40-like beta Propeller containing protein</fullName>
    </recommendedName>
</protein>
<dbReference type="InterPro" id="IPR018584">
    <property type="entry name" value="GT87"/>
</dbReference>
<dbReference type="InterPro" id="IPR011042">
    <property type="entry name" value="6-blade_b-propeller_TolB-like"/>
</dbReference>
<feature type="transmembrane region" description="Helical" evidence="8">
    <location>
        <begin position="153"/>
        <end position="169"/>
    </location>
</feature>
<keyword evidence="5 8" id="KW-1133">Transmembrane helix</keyword>
<feature type="transmembrane region" description="Helical" evidence="8">
    <location>
        <begin position="384"/>
        <end position="403"/>
    </location>
</feature>
<evidence type="ECO:0000256" key="7">
    <source>
        <dbReference type="ARBA" id="ARBA00024033"/>
    </source>
</evidence>
<evidence type="ECO:0000256" key="4">
    <source>
        <dbReference type="ARBA" id="ARBA00022692"/>
    </source>
</evidence>
<evidence type="ECO:0000256" key="1">
    <source>
        <dbReference type="ARBA" id="ARBA00004651"/>
    </source>
</evidence>
<dbReference type="Gene3D" id="2.120.10.30">
    <property type="entry name" value="TolB, C-terminal domain"/>
    <property type="match status" value="1"/>
</dbReference>
<keyword evidence="2" id="KW-1003">Cell membrane</keyword>
<evidence type="ECO:0008006" key="11">
    <source>
        <dbReference type="Google" id="ProtNLM"/>
    </source>
</evidence>
<feature type="transmembrane region" description="Helical" evidence="8">
    <location>
        <begin position="352"/>
        <end position="372"/>
    </location>
</feature>
<comment type="subcellular location">
    <subcellularLocation>
        <location evidence="1">Cell membrane</location>
        <topology evidence="1">Multi-pass membrane protein</topology>
    </subcellularLocation>
</comment>
<sequence length="708" mass="79900">MTLSQDHRTIRWAERGLLFLLVLYVCSHTLPRAWRSLITDFPNYYTAARLAHEGFDTSRMYEWDWLQREKDHRAVDVRIIGLVPITPFSTLVMWPLTRLAPLTAKHIWILLSLAFLIPLCWLLRSMTGLTYQRAALAFAVSVPLYRNLEFGQLYVLLILLIVAACWAYLRKYYAWAGALIAIAAACKIFPVLFLIFFLQRRSWRALISGVVTGLAAAAVSVAVFGWNVHRTYLHEILPWTLHGAALPPYTPVASFSSVLHYLFLSEPQWNPHPWHDSPLCYALLLPVLQMLTLAPAVLLIRKGDNTRDRILLEWSALVTASLAISTVPASYNFVLMVLPVCVLAAKFLRCGWYGWLAALLVVYFGIGFPIAAPHQATGLLVLLYGPRLPLMLALLAGIYLLQWRDRPAKDTVQDWSRYAWGAAMAVVVVFTVFSTLHRERAVRQEYAYRLPLQAQGFLSAGARPAGSGVRYIAFTPGGYRLVTENQSEVWNDPSTDSPDDDLSFTSSLGNVQPEKVLVERVRNRRSQIVNVQDPSRVIVDDARNPMLSADAQSLAFVRDDRGRGQLMVRRGFESATAGESTLTPSSFNVYEASFRSEKEYAFSAVESGRPPQLYLSDATHENIPLALGESRYPALSPDGRWMAYSHFDQGVWNLWLRDQVTGATQRIADEPCNQIQPGWEDDSKTLLYSTDCGRNLWFTAVSRRRVIP</sequence>
<feature type="transmembrane region" description="Helical" evidence="8">
    <location>
        <begin position="175"/>
        <end position="198"/>
    </location>
</feature>
<feature type="transmembrane region" description="Helical" evidence="8">
    <location>
        <begin position="415"/>
        <end position="436"/>
    </location>
</feature>
<dbReference type="RefSeq" id="WP_184253496.1">
    <property type="nucleotide sequence ID" value="NZ_JACHIO010000004.1"/>
</dbReference>
<feature type="transmembrane region" description="Helical" evidence="8">
    <location>
        <begin position="279"/>
        <end position="300"/>
    </location>
</feature>
<evidence type="ECO:0000256" key="5">
    <source>
        <dbReference type="ARBA" id="ARBA00022989"/>
    </source>
</evidence>
<comment type="caution">
    <text evidence="9">The sequence shown here is derived from an EMBL/GenBank/DDBJ whole genome shotgun (WGS) entry which is preliminary data.</text>
</comment>
<dbReference type="Pfam" id="PF09594">
    <property type="entry name" value="GT87"/>
    <property type="match status" value="1"/>
</dbReference>
<dbReference type="Proteomes" id="UP000584867">
    <property type="component" value="Unassembled WGS sequence"/>
</dbReference>
<dbReference type="EMBL" id="JACHIO010000004">
    <property type="protein sequence ID" value="MBB5062794.1"/>
    <property type="molecule type" value="Genomic_DNA"/>
</dbReference>
<evidence type="ECO:0000313" key="10">
    <source>
        <dbReference type="Proteomes" id="UP000584867"/>
    </source>
</evidence>
<organism evidence="9 10">
    <name type="scientific">Granulicella mallensis</name>
    <dbReference type="NCBI Taxonomy" id="940614"/>
    <lineage>
        <taxon>Bacteria</taxon>
        <taxon>Pseudomonadati</taxon>
        <taxon>Acidobacteriota</taxon>
        <taxon>Terriglobia</taxon>
        <taxon>Terriglobales</taxon>
        <taxon>Acidobacteriaceae</taxon>
        <taxon>Granulicella</taxon>
    </lineage>
</organism>
<dbReference type="InterPro" id="IPR011659">
    <property type="entry name" value="WD40"/>
</dbReference>
<feature type="transmembrane region" description="Helical" evidence="8">
    <location>
        <begin position="205"/>
        <end position="226"/>
    </location>
</feature>
<dbReference type="AlphaFoldDB" id="A0A7W8E8Q5"/>
<dbReference type="SUPFAM" id="SSF82171">
    <property type="entry name" value="DPP6 N-terminal domain-like"/>
    <property type="match status" value="1"/>
</dbReference>
<gene>
    <name evidence="9" type="ORF">HDF15_001131</name>
</gene>
<feature type="transmembrane region" description="Helical" evidence="8">
    <location>
        <begin position="320"/>
        <end position="345"/>
    </location>
</feature>
<keyword evidence="4 8" id="KW-0812">Transmembrane</keyword>
<dbReference type="GO" id="GO:0016758">
    <property type="term" value="F:hexosyltransferase activity"/>
    <property type="evidence" value="ECO:0007669"/>
    <property type="project" value="InterPro"/>
</dbReference>
<dbReference type="GO" id="GO:0005886">
    <property type="term" value="C:plasma membrane"/>
    <property type="evidence" value="ECO:0007669"/>
    <property type="project" value="UniProtKB-SubCell"/>
</dbReference>
<evidence type="ECO:0000256" key="3">
    <source>
        <dbReference type="ARBA" id="ARBA00022679"/>
    </source>
</evidence>
<comment type="similarity">
    <text evidence="7">Belongs to the glycosyltransferase 87 family.</text>
</comment>
<evidence type="ECO:0000256" key="8">
    <source>
        <dbReference type="SAM" id="Phobius"/>
    </source>
</evidence>
<evidence type="ECO:0000313" key="9">
    <source>
        <dbReference type="EMBL" id="MBB5062794.1"/>
    </source>
</evidence>
<keyword evidence="6 8" id="KW-0472">Membrane</keyword>
<evidence type="ECO:0000256" key="2">
    <source>
        <dbReference type="ARBA" id="ARBA00022475"/>
    </source>
</evidence>
<evidence type="ECO:0000256" key="6">
    <source>
        <dbReference type="ARBA" id="ARBA00023136"/>
    </source>
</evidence>
<feature type="transmembrane region" description="Helical" evidence="8">
    <location>
        <begin position="75"/>
        <end position="94"/>
    </location>
</feature>
<dbReference type="Pfam" id="PF07676">
    <property type="entry name" value="PD40"/>
    <property type="match status" value="1"/>
</dbReference>
<reference evidence="9 10" key="1">
    <citation type="submission" date="2020-08" db="EMBL/GenBank/DDBJ databases">
        <title>Genomic Encyclopedia of Type Strains, Phase IV (KMG-V): Genome sequencing to study the core and pangenomes of soil and plant-associated prokaryotes.</title>
        <authorList>
            <person name="Whitman W."/>
        </authorList>
    </citation>
    <scope>NUCLEOTIDE SEQUENCE [LARGE SCALE GENOMIC DNA]</scope>
    <source>
        <strain evidence="9 10">X5P3</strain>
    </source>
</reference>
<accession>A0A7W8E8Q5</accession>